<evidence type="ECO:0000256" key="1">
    <source>
        <dbReference type="ARBA" id="ARBA00023186"/>
    </source>
</evidence>
<dbReference type="PANTHER" id="PTHR12828:SF3">
    <property type="entry name" value="PROTEASOME MATURATION PROTEIN"/>
    <property type="match status" value="1"/>
</dbReference>
<dbReference type="InterPro" id="IPR008012">
    <property type="entry name" value="Ump1"/>
</dbReference>
<comment type="similarity">
    <text evidence="2">Belongs to the POMP/UMP1 family.</text>
</comment>
<reference evidence="4" key="2">
    <citation type="submission" date="2019-10" db="EMBL/GenBank/DDBJ databases">
        <title>A de novo genome assembly of a pear dwarfing rootstock.</title>
        <authorList>
            <person name="Wang F."/>
            <person name="Wang J."/>
            <person name="Li S."/>
            <person name="Zhang Y."/>
            <person name="Fang M."/>
            <person name="Ma L."/>
            <person name="Zhao Y."/>
            <person name="Jiang S."/>
        </authorList>
    </citation>
    <scope>NUCLEOTIDE SEQUENCE [LARGE SCALE GENOMIC DNA]</scope>
</reference>
<dbReference type="GO" id="GO:0043248">
    <property type="term" value="P:proteasome assembly"/>
    <property type="evidence" value="ECO:0007669"/>
    <property type="project" value="InterPro"/>
</dbReference>
<dbReference type="Pfam" id="PF05348">
    <property type="entry name" value="UMP1"/>
    <property type="match status" value="1"/>
</dbReference>
<dbReference type="PANTHER" id="PTHR12828">
    <property type="entry name" value="PROTEASOME MATURATION PROTEIN UMP1"/>
    <property type="match status" value="1"/>
</dbReference>
<dbReference type="GO" id="GO:0005634">
    <property type="term" value="C:nucleus"/>
    <property type="evidence" value="ECO:0007669"/>
    <property type="project" value="TreeGrafter"/>
</dbReference>
<evidence type="ECO:0000313" key="3">
    <source>
        <dbReference type="EMBL" id="KAB2601836.1"/>
    </source>
</evidence>
<dbReference type="GO" id="GO:0005737">
    <property type="term" value="C:cytoplasm"/>
    <property type="evidence" value="ECO:0007669"/>
    <property type="project" value="TreeGrafter"/>
</dbReference>
<organism evidence="3 4">
    <name type="scientific">Pyrus ussuriensis x Pyrus communis</name>
    <dbReference type="NCBI Taxonomy" id="2448454"/>
    <lineage>
        <taxon>Eukaryota</taxon>
        <taxon>Viridiplantae</taxon>
        <taxon>Streptophyta</taxon>
        <taxon>Embryophyta</taxon>
        <taxon>Tracheophyta</taxon>
        <taxon>Spermatophyta</taxon>
        <taxon>Magnoliopsida</taxon>
        <taxon>eudicotyledons</taxon>
        <taxon>Gunneridae</taxon>
        <taxon>Pentapetalae</taxon>
        <taxon>rosids</taxon>
        <taxon>fabids</taxon>
        <taxon>Rosales</taxon>
        <taxon>Rosaceae</taxon>
        <taxon>Amygdaloideae</taxon>
        <taxon>Maleae</taxon>
        <taxon>Pyrus</taxon>
    </lineage>
</organism>
<reference evidence="3 4" key="1">
    <citation type="submission" date="2019-09" db="EMBL/GenBank/DDBJ databases">
        <authorList>
            <person name="Ou C."/>
        </authorList>
    </citation>
    <scope>NUCLEOTIDE SEQUENCE [LARGE SCALE GENOMIC DNA]</scope>
    <source>
        <strain evidence="3">S2</strain>
        <tissue evidence="3">Leaf</tissue>
    </source>
</reference>
<reference evidence="3 4" key="3">
    <citation type="submission" date="2019-11" db="EMBL/GenBank/DDBJ databases">
        <title>A de novo genome assembly of a pear dwarfing rootstock.</title>
        <authorList>
            <person name="Wang F."/>
            <person name="Wang J."/>
            <person name="Li S."/>
            <person name="Zhang Y."/>
            <person name="Fang M."/>
            <person name="Ma L."/>
            <person name="Zhao Y."/>
            <person name="Jiang S."/>
        </authorList>
    </citation>
    <scope>NUCLEOTIDE SEQUENCE [LARGE SCALE GENOMIC DNA]</scope>
    <source>
        <strain evidence="3">S2</strain>
        <tissue evidence="3">Leaf</tissue>
    </source>
</reference>
<comment type="caution">
    <text evidence="3">The sequence shown here is derived from an EMBL/GenBank/DDBJ whole genome shotgun (WGS) entry which is preliminary data.</text>
</comment>
<evidence type="ECO:0000256" key="2">
    <source>
        <dbReference type="ARBA" id="ARBA00043974"/>
    </source>
</evidence>
<gene>
    <name evidence="3" type="ORF">D8674_002841</name>
</gene>
<keyword evidence="4" id="KW-1185">Reference proteome</keyword>
<dbReference type="OrthoDB" id="15001at2759"/>
<sequence length="107" mass="11950">MEAPKTMEHKIGGIQKDALRFELQGVKSDLVGAHPLESALESAKLTQEQINRKILGYTYGSAFPLKMDSLLDSRGLPNQFLLLGLEVMTRRLDNFGFEDYLNDPPGI</sequence>
<accession>A0A5N5FFE8</accession>
<dbReference type="EMBL" id="SMOL01000695">
    <property type="protein sequence ID" value="KAB2601836.1"/>
    <property type="molecule type" value="Genomic_DNA"/>
</dbReference>
<evidence type="ECO:0000313" key="4">
    <source>
        <dbReference type="Proteomes" id="UP000327157"/>
    </source>
</evidence>
<keyword evidence="1" id="KW-0143">Chaperone</keyword>
<name>A0A5N5FFE8_9ROSA</name>
<protein>
    <submittedName>
        <fullName evidence="3">Cyclin-B1-2-like</fullName>
    </submittedName>
</protein>
<dbReference type="AlphaFoldDB" id="A0A5N5FFE8"/>
<dbReference type="Proteomes" id="UP000327157">
    <property type="component" value="Chromosome 10"/>
</dbReference>
<proteinExistence type="inferred from homology"/>